<proteinExistence type="predicted"/>
<keyword evidence="2" id="KW-0732">Signal</keyword>
<dbReference type="OMA" id="VFRCDDG"/>
<feature type="region of interest" description="Disordered" evidence="1">
    <location>
        <begin position="108"/>
        <end position="158"/>
    </location>
</feature>
<evidence type="ECO:0000313" key="4">
    <source>
        <dbReference type="Proteomes" id="UP000008022"/>
    </source>
</evidence>
<dbReference type="AlphaFoldDB" id="A0A0E0MT67"/>
<protein>
    <submittedName>
        <fullName evidence="3">Uncharacterized protein</fullName>
    </submittedName>
</protein>
<evidence type="ECO:0000313" key="3">
    <source>
        <dbReference type="EnsemblPlants" id="ORUFI01G08210.1"/>
    </source>
</evidence>
<feature type="compositionally biased region" description="Acidic residues" evidence="1">
    <location>
        <begin position="130"/>
        <end position="154"/>
    </location>
</feature>
<reference evidence="3" key="2">
    <citation type="submission" date="2015-06" db="UniProtKB">
        <authorList>
            <consortium name="EnsemblPlants"/>
        </authorList>
    </citation>
    <scope>IDENTIFICATION</scope>
</reference>
<evidence type="ECO:0000256" key="1">
    <source>
        <dbReference type="SAM" id="MobiDB-lite"/>
    </source>
</evidence>
<keyword evidence="4" id="KW-1185">Reference proteome</keyword>
<feature type="signal peptide" evidence="2">
    <location>
        <begin position="1"/>
        <end position="27"/>
    </location>
</feature>
<dbReference type="Proteomes" id="UP000008022">
    <property type="component" value="Unassembled WGS sequence"/>
</dbReference>
<accession>A0A0E0MT67</accession>
<sequence>MAPAGAAAAALALAAAVCFLLVAPAPARRPADLPPQAAVLLPEPVDYREAAADAEPLLPPKPVADADAAALAVPEEEEERGPARPRASLLCLVFRCDDGDEANAVAVRRSGGGAQDGGWWPRAAWKGEGDESNSDSDSDSDCDSDSDDDDDEGGEGGIVGWFWSLAHRF</sequence>
<name>A0A0E0MT67_ORYRU</name>
<organism evidence="3 4">
    <name type="scientific">Oryza rufipogon</name>
    <name type="common">Brownbeard rice</name>
    <name type="synonym">Asian wild rice</name>
    <dbReference type="NCBI Taxonomy" id="4529"/>
    <lineage>
        <taxon>Eukaryota</taxon>
        <taxon>Viridiplantae</taxon>
        <taxon>Streptophyta</taxon>
        <taxon>Embryophyta</taxon>
        <taxon>Tracheophyta</taxon>
        <taxon>Spermatophyta</taxon>
        <taxon>Magnoliopsida</taxon>
        <taxon>Liliopsida</taxon>
        <taxon>Poales</taxon>
        <taxon>Poaceae</taxon>
        <taxon>BOP clade</taxon>
        <taxon>Oryzoideae</taxon>
        <taxon>Oryzeae</taxon>
        <taxon>Oryzinae</taxon>
        <taxon>Oryza</taxon>
    </lineage>
</organism>
<dbReference type="HOGENOM" id="CLU_1629445_0_0_1"/>
<evidence type="ECO:0000256" key="2">
    <source>
        <dbReference type="SAM" id="SignalP"/>
    </source>
</evidence>
<feature type="chain" id="PRO_5002368330" evidence="2">
    <location>
        <begin position="28"/>
        <end position="169"/>
    </location>
</feature>
<dbReference type="Gramene" id="ORUFI01G08210.1">
    <property type="protein sequence ID" value="ORUFI01G08210.1"/>
    <property type="gene ID" value="ORUFI01G08210"/>
</dbReference>
<reference evidence="4" key="1">
    <citation type="submission" date="2013-06" db="EMBL/GenBank/DDBJ databases">
        <authorList>
            <person name="Zhao Q."/>
        </authorList>
    </citation>
    <scope>NUCLEOTIDE SEQUENCE</scope>
    <source>
        <strain evidence="4">cv. W1943</strain>
    </source>
</reference>
<dbReference type="eggNOG" id="ENOG502R3N7">
    <property type="taxonomic scope" value="Eukaryota"/>
</dbReference>
<dbReference type="EnsemblPlants" id="ORUFI01G08210.1">
    <property type="protein sequence ID" value="ORUFI01G08210.1"/>
    <property type="gene ID" value="ORUFI01G08210"/>
</dbReference>